<dbReference type="Pfam" id="PF13306">
    <property type="entry name" value="LRR_5"/>
    <property type="match status" value="1"/>
</dbReference>
<evidence type="ECO:0008006" key="4">
    <source>
        <dbReference type="Google" id="ProtNLM"/>
    </source>
</evidence>
<dbReference type="Gene3D" id="3.80.10.10">
    <property type="entry name" value="Ribonuclease Inhibitor"/>
    <property type="match status" value="2"/>
</dbReference>
<dbReference type="InterPro" id="IPR032675">
    <property type="entry name" value="LRR_dom_sf"/>
</dbReference>
<dbReference type="PANTHER" id="PTHR45661:SF3">
    <property type="entry name" value="IG-LIKE DOMAIN-CONTAINING PROTEIN"/>
    <property type="match status" value="1"/>
</dbReference>
<keyword evidence="3" id="KW-1185">Reference proteome</keyword>
<sequence>MNLAVDEPLRFLYRSVTKPIPQGVTQLVVQLPIAVIDEERFQGQSNLQEVDMEEGVQAIGDAAFKECPNLTRVSLSCTLERFGSEVFDNCVRLVEINLHQMRLKVIGSRSFYNCTSLKKIVIPGTVRRIGSHAFYGCDALADVQLSEGLRIIDAFCFQQCSSLCKISVPFSVKAIKAGAFMHCYQLVDVELKDGLEWIGNYAFFLCLSISAMYFPLTINAIDRSAFEGCRSLLGVEIPDNEKSSLFSLRVFHHCENLVNIVLPEYAVLGRLLGCSGLDIYESDDEMEGEDEEGDQHIHRVLHDRHKELPVHNACYHASTTTIEDLADVLAAETTKDSALKDEWYEMTPLHIVATSRNLRTDFLQALLDHYPLDVLSQKDYHQKTMMDYLLRNRLPKSAELIKMILEKTIMAKMDMWGVECWREDMSERIECTEWDGYVVRRRMALERIIQRFEFYGMIQVTSTMELALWKSSMSSSLSSTSSTSARRKRKRVHDGDHRESSRMTQSGAEVVIPNVLEFLFFHSDDEEREVGDVAMTLFEYDVSWMEDVGVEVTCDY</sequence>
<organism evidence="2 3">
    <name type="scientific">Cylindrotheca closterium</name>
    <dbReference type="NCBI Taxonomy" id="2856"/>
    <lineage>
        <taxon>Eukaryota</taxon>
        <taxon>Sar</taxon>
        <taxon>Stramenopiles</taxon>
        <taxon>Ochrophyta</taxon>
        <taxon>Bacillariophyta</taxon>
        <taxon>Bacillariophyceae</taxon>
        <taxon>Bacillariophycidae</taxon>
        <taxon>Bacillariales</taxon>
        <taxon>Bacillariaceae</taxon>
        <taxon>Cylindrotheca</taxon>
    </lineage>
</organism>
<dbReference type="AlphaFoldDB" id="A0AAD2JGI8"/>
<feature type="compositionally biased region" description="Low complexity" evidence="1">
    <location>
        <begin position="475"/>
        <end position="484"/>
    </location>
</feature>
<evidence type="ECO:0000313" key="3">
    <source>
        <dbReference type="Proteomes" id="UP001295423"/>
    </source>
</evidence>
<protein>
    <recommendedName>
        <fullName evidence="4">Leucine-rich repeat domain, L domain-like</fullName>
    </recommendedName>
</protein>
<dbReference type="InterPro" id="IPR053139">
    <property type="entry name" value="Surface_bspA-like"/>
</dbReference>
<name>A0AAD2JGI8_9STRA</name>
<accession>A0AAD2JGI8</accession>
<comment type="caution">
    <text evidence="2">The sequence shown here is derived from an EMBL/GenBank/DDBJ whole genome shotgun (WGS) entry which is preliminary data.</text>
</comment>
<dbReference type="Proteomes" id="UP001295423">
    <property type="component" value="Unassembled WGS sequence"/>
</dbReference>
<dbReference type="EMBL" id="CAKOGP040001725">
    <property type="protein sequence ID" value="CAJ1947365.1"/>
    <property type="molecule type" value="Genomic_DNA"/>
</dbReference>
<evidence type="ECO:0000313" key="2">
    <source>
        <dbReference type="EMBL" id="CAJ1947365.1"/>
    </source>
</evidence>
<dbReference type="PANTHER" id="PTHR45661">
    <property type="entry name" value="SURFACE ANTIGEN"/>
    <property type="match status" value="1"/>
</dbReference>
<proteinExistence type="predicted"/>
<dbReference type="InterPro" id="IPR026906">
    <property type="entry name" value="LRR_5"/>
</dbReference>
<dbReference type="InterPro" id="IPR036770">
    <property type="entry name" value="Ankyrin_rpt-contain_sf"/>
</dbReference>
<dbReference type="SUPFAM" id="SSF52058">
    <property type="entry name" value="L domain-like"/>
    <property type="match status" value="1"/>
</dbReference>
<dbReference type="Gene3D" id="1.25.40.20">
    <property type="entry name" value="Ankyrin repeat-containing domain"/>
    <property type="match status" value="1"/>
</dbReference>
<reference evidence="2" key="1">
    <citation type="submission" date="2023-08" db="EMBL/GenBank/DDBJ databases">
        <authorList>
            <person name="Audoor S."/>
            <person name="Bilcke G."/>
        </authorList>
    </citation>
    <scope>NUCLEOTIDE SEQUENCE</scope>
</reference>
<evidence type="ECO:0000256" key="1">
    <source>
        <dbReference type="SAM" id="MobiDB-lite"/>
    </source>
</evidence>
<feature type="region of interest" description="Disordered" evidence="1">
    <location>
        <begin position="475"/>
        <end position="505"/>
    </location>
</feature>
<gene>
    <name evidence="2" type="ORF">CYCCA115_LOCUS11110</name>
</gene>